<evidence type="ECO:0000256" key="4">
    <source>
        <dbReference type="SAM" id="Phobius"/>
    </source>
</evidence>
<organism evidence="6 7">
    <name type="scientific">Sphingomonas morindae</name>
    <dbReference type="NCBI Taxonomy" id="1541170"/>
    <lineage>
        <taxon>Bacteria</taxon>
        <taxon>Pseudomonadati</taxon>
        <taxon>Pseudomonadota</taxon>
        <taxon>Alphaproteobacteria</taxon>
        <taxon>Sphingomonadales</taxon>
        <taxon>Sphingomonadaceae</taxon>
        <taxon>Sphingomonas</taxon>
    </lineage>
</organism>
<dbReference type="Proteomes" id="UP001056937">
    <property type="component" value="Chromosome 1"/>
</dbReference>
<keyword evidence="7" id="KW-1185">Reference proteome</keyword>
<protein>
    <submittedName>
        <fullName evidence="6">MFS transporter</fullName>
    </submittedName>
</protein>
<evidence type="ECO:0000256" key="2">
    <source>
        <dbReference type="ARBA" id="ARBA00022989"/>
    </source>
</evidence>
<keyword evidence="3 4" id="KW-0472">Membrane</keyword>
<dbReference type="PANTHER" id="PTHR42910:SF1">
    <property type="entry name" value="MAJOR FACILITATOR SUPERFAMILY (MFS) PROFILE DOMAIN-CONTAINING PROTEIN"/>
    <property type="match status" value="1"/>
</dbReference>
<feature type="transmembrane region" description="Helical" evidence="4">
    <location>
        <begin position="141"/>
        <end position="164"/>
    </location>
</feature>
<dbReference type="RefSeq" id="WP_252165486.1">
    <property type="nucleotide sequence ID" value="NZ_CP084930.1"/>
</dbReference>
<feature type="transmembrane region" description="Helical" evidence="4">
    <location>
        <begin position="12"/>
        <end position="34"/>
    </location>
</feature>
<evidence type="ECO:0000259" key="5">
    <source>
        <dbReference type="PROSITE" id="PS50850"/>
    </source>
</evidence>
<dbReference type="EMBL" id="CP084930">
    <property type="protein sequence ID" value="USI71673.1"/>
    <property type="molecule type" value="Genomic_DNA"/>
</dbReference>
<dbReference type="PROSITE" id="PS50850">
    <property type="entry name" value="MFS"/>
    <property type="match status" value="1"/>
</dbReference>
<dbReference type="PROSITE" id="PS51257">
    <property type="entry name" value="PROKAR_LIPOPROTEIN"/>
    <property type="match status" value="1"/>
</dbReference>
<dbReference type="Pfam" id="PF07690">
    <property type="entry name" value="MFS_1"/>
    <property type="match status" value="1"/>
</dbReference>
<feature type="transmembrane region" description="Helical" evidence="4">
    <location>
        <begin position="284"/>
        <end position="304"/>
    </location>
</feature>
<feature type="transmembrane region" description="Helical" evidence="4">
    <location>
        <begin position="345"/>
        <end position="364"/>
    </location>
</feature>
<feature type="transmembrane region" description="Helical" evidence="4">
    <location>
        <begin position="223"/>
        <end position="247"/>
    </location>
</feature>
<feature type="transmembrane region" description="Helical" evidence="4">
    <location>
        <begin position="310"/>
        <end position="333"/>
    </location>
</feature>
<dbReference type="InterPro" id="IPR011701">
    <property type="entry name" value="MFS"/>
</dbReference>
<feature type="transmembrane region" description="Helical" evidence="4">
    <location>
        <begin position="370"/>
        <end position="390"/>
    </location>
</feature>
<feature type="transmembrane region" description="Helical" evidence="4">
    <location>
        <begin position="83"/>
        <end position="101"/>
    </location>
</feature>
<sequence>MTMVRSESRPAGLAPAASFACALACGAMVANIYYAQPLIALIAPALGLRAGMAGLIVTLTQLGYAAGLVLLVPLADLVENRRLIVTGCAASALALAGVAASQGPWSFLVATVAAGLLSSGAQIVVPYAASLAAPERRGQTVGNVMAGLLTGIMLARPAASFVASLAGWRAIFWLSAAAMLLLAAWMARTLPRRAPPPGPPYGAMLRSLVTIVRREPALRRRAAYQGLIFAIFNLFWTSAPLMLAARFGMGQKGIALFGLAGAAGALVAPYAGRLGDRGHVRAGTGAAILILILSCLLSGAAAAWHSLAGVILFALTLDGATQLNQVLGQRVIYSLPGEARGRINAAYMTVMFLLGATGSAIATTTYQAGGWWGAMAAGTALAVATGLLFLTEFRR</sequence>
<name>A0ABY4X467_9SPHN</name>
<gene>
    <name evidence="6" type="ORF">LHA26_10050</name>
</gene>
<keyword evidence="2 4" id="KW-1133">Transmembrane helix</keyword>
<dbReference type="SUPFAM" id="SSF103473">
    <property type="entry name" value="MFS general substrate transporter"/>
    <property type="match status" value="1"/>
</dbReference>
<dbReference type="InterPro" id="IPR036259">
    <property type="entry name" value="MFS_trans_sf"/>
</dbReference>
<feature type="transmembrane region" description="Helical" evidence="4">
    <location>
        <begin position="107"/>
        <end position="129"/>
    </location>
</feature>
<dbReference type="CDD" id="cd17324">
    <property type="entry name" value="MFS_NepI_like"/>
    <property type="match status" value="1"/>
</dbReference>
<evidence type="ECO:0000256" key="3">
    <source>
        <dbReference type="ARBA" id="ARBA00023136"/>
    </source>
</evidence>
<evidence type="ECO:0000256" key="1">
    <source>
        <dbReference type="ARBA" id="ARBA00022692"/>
    </source>
</evidence>
<proteinExistence type="predicted"/>
<dbReference type="Gene3D" id="1.20.1250.20">
    <property type="entry name" value="MFS general substrate transporter like domains"/>
    <property type="match status" value="1"/>
</dbReference>
<dbReference type="PANTHER" id="PTHR42910">
    <property type="entry name" value="TRANSPORTER SCO4007-RELATED"/>
    <property type="match status" value="1"/>
</dbReference>
<reference evidence="6" key="1">
    <citation type="journal article" date="2022" name="Toxins">
        <title>Genomic Analysis of Sphingopyxis sp. USTB-05 for Biodegrading Cyanobacterial Hepatotoxins.</title>
        <authorList>
            <person name="Liu C."/>
            <person name="Xu Q."/>
            <person name="Zhao Z."/>
            <person name="Zhang H."/>
            <person name="Liu X."/>
            <person name="Yin C."/>
            <person name="Liu Y."/>
            <person name="Yan H."/>
        </authorList>
    </citation>
    <scope>NUCLEOTIDE SEQUENCE</scope>
    <source>
        <strain evidence="6">NBD5</strain>
    </source>
</reference>
<evidence type="ECO:0000313" key="7">
    <source>
        <dbReference type="Proteomes" id="UP001056937"/>
    </source>
</evidence>
<dbReference type="InterPro" id="IPR020846">
    <property type="entry name" value="MFS_dom"/>
</dbReference>
<feature type="transmembrane region" description="Helical" evidence="4">
    <location>
        <begin position="46"/>
        <end position="71"/>
    </location>
</feature>
<feature type="domain" description="Major facilitator superfamily (MFS) profile" evidence="5">
    <location>
        <begin position="1"/>
        <end position="394"/>
    </location>
</feature>
<feature type="transmembrane region" description="Helical" evidence="4">
    <location>
        <begin position="253"/>
        <end position="272"/>
    </location>
</feature>
<evidence type="ECO:0000313" key="6">
    <source>
        <dbReference type="EMBL" id="USI71673.1"/>
    </source>
</evidence>
<accession>A0ABY4X467</accession>
<feature type="transmembrane region" description="Helical" evidence="4">
    <location>
        <begin position="170"/>
        <end position="187"/>
    </location>
</feature>
<keyword evidence="1 4" id="KW-0812">Transmembrane</keyword>